<evidence type="ECO:0000259" key="1">
    <source>
        <dbReference type="SMART" id="SM00507"/>
    </source>
</evidence>
<dbReference type="Proteomes" id="UP000182241">
    <property type="component" value="Unassembled WGS sequence"/>
</dbReference>
<dbReference type="AlphaFoldDB" id="A0A1H4IC79"/>
<dbReference type="SMART" id="SM00507">
    <property type="entry name" value="HNHc"/>
    <property type="match status" value="1"/>
</dbReference>
<dbReference type="InterPro" id="IPR003870">
    <property type="entry name" value="DUF222"/>
</dbReference>
<dbReference type="Pfam" id="PF02720">
    <property type="entry name" value="DUF222"/>
    <property type="match status" value="1"/>
</dbReference>
<dbReference type="STRING" id="57704.SAMN04489793_0244"/>
<name>A0A1H4IC79_TSUTY</name>
<dbReference type="RefSeq" id="WP_068740319.1">
    <property type="nucleotide sequence ID" value="NZ_CBDRGN010000002.1"/>
</dbReference>
<dbReference type="CDD" id="cd00085">
    <property type="entry name" value="HNHc"/>
    <property type="match status" value="1"/>
</dbReference>
<dbReference type="InterPro" id="IPR003615">
    <property type="entry name" value="HNH_nuc"/>
</dbReference>
<accession>A0A1H4IC79</accession>
<proteinExistence type="predicted"/>
<evidence type="ECO:0000313" key="2">
    <source>
        <dbReference type="EMBL" id="SEB31631.1"/>
    </source>
</evidence>
<feature type="domain" description="HNH nuclease" evidence="1">
    <location>
        <begin position="359"/>
        <end position="411"/>
    </location>
</feature>
<dbReference type="EMBL" id="FNSA01000001">
    <property type="protein sequence ID" value="SEB31631.1"/>
    <property type="molecule type" value="Genomic_DNA"/>
</dbReference>
<gene>
    <name evidence="2" type="ORF">SAMN04489793_0244</name>
</gene>
<keyword evidence="3" id="KW-1185">Reference proteome</keyword>
<reference evidence="3" key="1">
    <citation type="submission" date="2016-10" db="EMBL/GenBank/DDBJ databases">
        <authorList>
            <person name="Varghese N."/>
            <person name="Submissions S."/>
        </authorList>
    </citation>
    <scope>NUCLEOTIDE SEQUENCE [LARGE SCALE GENOMIC DNA]</scope>
    <source>
        <strain evidence="3">DSM 44234</strain>
    </source>
</reference>
<protein>
    <recommendedName>
        <fullName evidence="1">HNH nuclease domain-containing protein</fullName>
    </recommendedName>
</protein>
<organism evidence="2 3">
    <name type="scientific">Tsukamurella tyrosinosolvens</name>
    <dbReference type="NCBI Taxonomy" id="57704"/>
    <lineage>
        <taxon>Bacteria</taxon>
        <taxon>Bacillati</taxon>
        <taxon>Actinomycetota</taxon>
        <taxon>Actinomycetes</taxon>
        <taxon>Mycobacteriales</taxon>
        <taxon>Tsukamurellaceae</taxon>
        <taxon>Tsukamurella</taxon>
    </lineage>
</organism>
<evidence type="ECO:0000313" key="3">
    <source>
        <dbReference type="Proteomes" id="UP000182241"/>
    </source>
</evidence>
<sequence>MIDSSTAAEYLAALASFEQAADRLTSMNPVMLSSQEVLGSLRRLERAARTVPSSQHWLTEVAIEQDLPAQLGYTGAKELLVDQLCLAGAEARDRIRGARSRAPRQERGYSPEPRLPLVADAQRAGTLSDRHALAIEKAFDTCSPKLSHPDLHDLEDMLVTAAVGGCTPEDVVLLGRRAYELLDPDGAEPSAEDIARKRELTVGKQGDDLLSALGGVLSPEARALLDTVLEKLARPGVNNPEDAEHPVDIDDTEAVAEAAKRDRRSAVQRNHDAFVAALRIVIGSGALGQHRGMPCVPIITLGIDQLESETGIATTATGGRLPVEDALRMMGANPKYVLLLDLASRPLYLGREKRLASADQRIALYGSEKGCSAPRCDAPATRCQVHHVTEWRDGGRTDISVLTLACDAHHGKAVPSGDEVRRGFETITLPEGDEYAGRTGWRRTGDPAGEYHPNHTHHAQELYRLAQEHHRQRHQQYADAWRAQDERALYRDFVGTIHDDIAAMLDGPHGPPLLEDLLSEHDADNHWREDPPWPAHQTLDRLHAIA</sequence>